<dbReference type="Proteomes" id="UP001152320">
    <property type="component" value="Chromosome 20"/>
</dbReference>
<evidence type="ECO:0000313" key="6">
    <source>
        <dbReference type="EMBL" id="KAJ8022738.1"/>
    </source>
</evidence>
<comment type="caution">
    <text evidence="6">The sequence shown here is derived from an EMBL/GenBank/DDBJ whole genome shotgun (WGS) entry which is preliminary data.</text>
</comment>
<name>A0A9Q0YHM7_HOLLE</name>
<dbReference type="AlphaFoldDB" id="A0A9Q0YHM7"/>
<feature type="domain" description="GST N-terminal" evidence="5">
    <location>
        <begin position="3"/>
        <end position="90"/>
    </location>
</feature>
<organism evidence="6 7">
    <name type="scientific">Holothuria leucospilota</name>
    <name type="common">Black long sea cucumber</name>
    <name type="synonym">Mertensiothuria leucospilota</name>
    <dbReference type="NCBI Taxonomy" id="206669"/>
    <lineage>
        <taxon>Eukaryota</taxon>
        <taxon>Metazoa</taxon>
        <taxon>Echinodermata</taxon>
        <taxon>Eleutherozoa</taxon>
        <taxon>Echinozoa</taxon>
        <taxon>Holothuroidea</taxon>
        <taxon>Aspidochirotacea</taxon>
        <taxon>Aspidochirotida</taxon>
        <taxon>Holothuriidae</taxon>
        <taxon>Holothuria</taxon>
    </lineage>
</organism>
<evidence type="ECO:0000259" key="5">
    <source>
        <dbReference type="PROSITE" id="PS50404"/>
    </source>
</evidence>
<keyword evidence="7" id="KW-1185">Reference proteome</keyword>
<accession>A0A9Q0YHM7</accession>
<dbReference type="GO" id="GO:0006749">
    <property type="term" value="P:glutathione metabolic process"/>
    <property type="evidence" value="ECO:0007669"/>
    <property type="project" value="TreeGrafter"/>
</dbReference>
<feature type="transmembrane region" description="Helical" evidence="4">
    <location>
        <begin position="50"/>
        <end position="75"/>
    </location>
</feature>
<dbReference type="SUPFAM" id="SSF52833">
    <property type="entry name" value="Thioredoxin-like"/>
    <property type="match status" value="1"/>
</dbReference>
<evidence type="ECO:0000256" key="4">
    <source>
        <dbReference type="SAM" id="Phobius"/>
    </source>
</evidence>
<dbReference type="PROSITE" id="PS50404">
    <property type="entry name" value="GST_NTER"/>
    <property type="match status" value="1"/>
</dbReference>
<evidence type="ECO:0000256" key="3">
    <source>
        <dbReference type="ARBA" id="ARBA00047960"/>
    </source>
</evidence>
<keyword evidence="4" id="KW-0472">Membrane</keyword>
<evidence type="ECO:0000256" key="2">
    <source>
        <dbReference type="ARBA" id="ARBA00022679"/>
    </source>
</evidence>
<proteinExistence type="predicted"/>
<keyword evidence="2" id="KW-0808">Transferase</keyword>
<keyword evidence="4" id="KW-0812">Transmembrane</keyword>
<reference evidence="6" key="1">
    <citation type="submission" date="2021-10" db="EMBL/GenBank/DDBJ databases">
        <title>Tropical sea cucumber genome reveals ecological adaptation and Cuvierian tubules defense mechanism.</title>
        <authorList>
            <person name="Chen T."/>
        </authorList>
    </citation>
    <scope>NUCLEOTIDE SEQUENCE</scope>
    <source>
        <strain evidence="6">Nanhai2018</strain>
        <tissue evidence="6">Muscle</tissue>
    </source>
</reference>
<dbReference type="PANTHER" id="PTHR11571">
    <property type="entry name" value="GLUTATHIONE S-TRANSFERASE"/>
    <property type="match status" value="1"/>
</dbReference>
<dbReference type="GO" id="GO:0004364">
    <property type="term" value="F:glutathione transferase activity"/>
    <property type="evidence" value="ECO:0007669"/>
    <property type="project" value="UniProtKB-EC"/>
</dbReference>
<evidence type="ECO:0000256" key="1">
    <source>
        <dbReference type="ARBA" id="ARBA00012452"/>
    </source>
</evidence>
<gene>
    <name evidence="6" type="ORF">HOLleu_37722</name>
</gene>
<evidence type="ECO:0000313" key="7">
    <source>
        <dbReference type="Proteomes" id="UP001152320"/>
    </source>
</evidence>
<dbReference type="InterPro" id="IPR036249">
    <property type="entry name" value="Thioredoxin-like_sf"/>
</dbReference>
<dbReference type="InterPro" id="IPR050213">
    <property type="entry name" value="GST_superfamily"/>
</dbReference>
<dbReference type="EMBL" id="JAIZAY010000020">
    <property type="protein sequence ID" value="KAJ8022738.1"/>
    <property type="molecule type" value="Genomic_DNA"/>
</dbReference>
<dbReference type="Gene3D" id="1.20.1050.130">
    <property type="match status" value="1"/>
</dbReference>
<sequence length="90" mass="10541">MSSKYKITYFNARGRAEPARFIFALAGVEFEDFRIELHDWAEWKPSQSHFLTFSFMVLFKVCSWPIISTVVLEIIMHIACNMRVTVFSSL</sequence>
<dbReference type="OrthoDB" id="414243at2759"/>
<dbReference type="CDD" id="cd03039">
    <property type="entry name" value="GST_N_Sigma_like"/>
    <property type="match status" value="1"/>
</dbReference>
<comment type="catalytic activity">
    <reaction evidence="3">
        <text>RX + glutathione = an S-substituted glutathione + a halide anion + H(+)</text>
        <dbReference type="Rhea" id="RHEA:16437"/>
        <dbReference type="ChEBI" id="CHEBI:15378"/>
        <dbReference type="ChEBI" id="CHEBI:16042"/>
        <dbReference type="ChEBI" id="CHEBI:17792"/>
        <dbReference type="ChEBI" id="CHEBI:57925"/>
        <dbReference type="ChEBI" id="CHEBI:90779"/>
        <dbReference type="EC" id="2.5.1.18"/>
    </reaction>
</comment>
<dbReference type="PANTHER" id="PTHR11571:SF224">
    <property type="entry name" value="HEMATOPOIETIC PROSTAGLANDIN D SYNTHASE"/>
    <property type="match status" value="1"/>
</dbReference>
<keyword evidence="4" id="KW-1133">Transmembrane helix</keyword>
<dbReference type="EC" id="2.5.1.18" evidence="1"/>
<protein>
    <recommendedName>
        <fullName evidence="1">glutathione transferase</fullName>
        <ecNumber evidence="1">2.5.1.18</ecNumber>
    </recommendedName>
</protein>
<dbReference type="InterPro" id="IPR004045">
    <property type="entry name" value="Glutathione_S-Trfase_N"/>
</dbReference>